<accession>A0A369MSM4</accession>
<feature type="transmembrane region" description="Helical" evidence="4">
    <location>
        <begin position="99"/>
        <end position="121"/>
    </location>
</feature>
<feature type="transmembrane region" description="Helical" evidence="4">
    <location>
        <begin position="194"/>
        <end position="220"/>
    </location>
</feature>
<comment type="caution">
    <text evidence="6">The sequence shown here is derived from an EMBL/GenBank/DDBJ whole genome shotgun (WGS) entry which is preliminary data.</text>
</comment>
<dbReference type="InterPro" id="IPR000792">
    <property type="entry name" value="Tscrpt_reg_LuxR_C"/>
</dbReference>
<evidence type="ECO:0000256" key="2">
    <source>
        <dbReference type="ARBA" id="ARBA00023125"/>
    </source>
</evidence>
<dbReference type="RefSeq" id="WP_114516452.1">
    <property type="nucleotide sequence ID" value="NZ_PPTX01000011.1"/>
</dbReference>
<keyword evidence="4" id="KW-0812">Transmembrane</keyword>
<dbReference type="Proteomes" id="UP000253752">
    <property type="component" value="Unassembled WGS sequence"/>
</dbReference>
<feature type="transmembrane region" description="Helical" evidence="4">
    <location>
        <begin position="232"/>
        <end position="252"/>
    </location>
</feature>
<evidence type="ECO:0000256" key="1">
    <source>
        <dbReference type="ARBA" id="ARBA00023015"/>
    </source>
</evidence>
<keyword evidence="3" id="KW-0804">Transcription</keyword>
<evidence type="ECO:0000256" key="4">
    <source>
        <dbReference type="SAM" id="Phobius"/>
    </source>
</evidence>
<dbReference type="Pfam" id="PF00196">
    <property type="entry name" value="GerE"/>
    <property type="match status" value="1"/>
</dbReference>
<evidence type="ECO:0000256" key="3">
    <source>
        <dbReference type="ARBA" id="ARBA00023163"/>
    </source>
</evidence>
<evidence type="ECO:0000259" key="5">
    <source>
        <dbReference type="PROSITE" id="PS50043"/>
    </source>
</evidence>
<keyword evidence="2" id="KW-0238">DNA-binding</keyword>
<dbReference type="GO" id="GO:0006355">
    <property type="term" value="P:regulation of DNA-templated transcription"/>
    <property type="evidence" value="ECO:0007669"/>
    <property type="project" value="InterPro"/>
</dbReference>
<proteinExistence type="predicted"/>
<dbReference type="PANTHER" id="PTHR44688">
    <property type="entry name" value="DNA-BINDING TRANSCRIPTIONAL ACTIVATOR DEVR_DOSR"/>
    <property type="match status" value="1"/>
</dbReference>
<dbReference type="PRINTS" id="PR00038">
    <property type="entry name" value="HTHLUXR"/>
</dbReference>
<feature type="transmembrane region" description="Helical" evidence="4">
    <location>
        <begin position="289"/>
        <end position="309"/>
    </location>
</feature>
<dbReference type="InterPro" id="IPR016032">
    <property type="entry name" value="Sig_transdc_resp-reg_C-effctor"/>
</dbReference>
<feature type="transmembrane region" description="Helical" evidence="4">
    <location>
        <begin position="264"/>
        <end position="283"/>
    </location>
</feature>
<organism evidence="6 7">
    <name type="scientific">Eggerthella lenta</name>
    <name type="common">Eubacterium lentum</name>
    <dbReference type="NCBI Taxonomy" id="84112"/>
    <lineage>
        <taxon>Bacteria</taxon>
        <taxon>Bacillati</taxon>
        <taxon>Actinomycetota</taxon>
        <taxon>Coriobacteriia</taxon>
        <taxon>Eggerthellales</taxon>
        <taxon>Eggerthellaceae</taxon>
        <taxon>Eggerthella</taxon>
    </lineage>
</organism>
<feature type="transmembrane region" description="Helical" evidence="4">
    <location>
        <begin position="40"/>
        <end position="64"/>
    </location>
</feature>
<dbReference type="SUPFAM" id="SSF46894">
    <property type="entry name" value="C-terminal effector domain of the bipartite response regulators"/>
    <property type="match status" value="1"/>
</dbReference>
<dbReference type="InterPro" id="IPR036388">
    <property type="entry name" value="WH-like_DNA-bd_sf"/>
</dbReference>
<dbReference type="SMART" id="SM00421">
    <property type="entry name" value="HTH_LUXR"/>
    <property type="match status" value="1"/>
</dbReference>
<keyword evidence="4" id="KW-0472">Membrane</keyword>
<feature type="transmembrane region" description="Helical" evidence="4">
    <location>
        <begin position="353"/>
        <end position="374"/>
    </location>
</feature>
<name>A0A369MSM4_EGGLN</name>
<dbReference type="EMBL" id="PPTX01000011">
    <property type="protein sequence ID" value="RDB79506.1"/>
    <property type="molecule type" value="Genomic_DNA"/>
</dbReference>
<feature type="transmembrane region" description="Helical" evidence="4">
    <location>
        <begin position="153"/>
        <end position="173"/>
    </location>
</feature>
<protein>
    <recommendedName>
        <fullName evidence="5">HTH luxR-type domain-containing protein</fullName>
    </recommendedName>
</protein>
<feature type="transmembrane region" description="Helical" evidence="4">
    <location>
        <begin position="128"/>
        <end position="147"/>
    </location>
</feature>
<keyword evidence="4" id="KW-1133">Transmembrane helix</keyword>
<keyword evidence="1" id="KW-0805">Transcription regulation</keyword>
<evidence type="ECO:0000313" key="7">
    <source>
        <dbReference type="Proteomes" id="UP000253752"/>
    </source>
</evidence>
<dbReference type="AlphaFoldDB" id="A0A369MSM4"/>
<feature type="transmembrane region" description="Helical" evidence="4">
    <location>
        <begin position="76"/>
        <end position="93"/>
    </location>
</feature>
<feature type="transmembrane region" description="Helical" evidence="4">
    <location>
        <begin position="321"/>
        <end position="341"/>
    </location>
</feature>
<dbReference type="Gene3D" id="1.10.10.10">
    <property type="entry name" value="Winged helix-like DNA-binding domain superfamily/Winged helix DNA-binding domain"/>
    <property type="match status" value="1"/>
</dbReference>
<dbReference type="PANTHER" id="PTHR44688:SF16">
    <property type="entry name" value="DNA-BINDING TRANSCRIPTIONAL ACTIVATOR DEVR_DOSR"/>
    <property type="match status" value="1"/>
</dbReference>
<gene>
    <name evidence="6" type="ORF">C1872_08490</name>
</gene>
<sequence length="506" mass="54853">MKLFDAGKIISSSLGMAVAMSLSSLFLWKSDWLSVPSGSFHGSHGMGIVIGIVTSAAVMLWCSLSRQSLRRFGMQVVPPIALASLVVSGLPVVQGSAQWVLGIAIPVIGSYTLMFSWFYVVSLRDIEGSLMTLLVAWVVSFFVRTFFESFTGAAVTLAISATLMSVCWGLLLVQARQLDLTSPMASSSFSANRVSYVHGLASFWRSVLYCGTFAFLGGVVRFLAVDTTAMTFINYSSALAGLFAPIVLMALWRFRTVRYNIDGVFRLAFPLIVVALGILPFAAGIPFVILAALLYMTYSFLSLSVQALSIQISHDYGIDPVFCLSFQTLVCVVAQGVGYLLGACAPAGESFGVPPYAVIALGSVCFLALALYVTRALHPSQSEKSRPVEFLSLASGRVDCGAQSMPFAEIEEEGDGAASVSEETIVRPRYEDKTALRCDLIGRKYALSQREIEVMLLFARGNTISSIAGELFISDNTVKTHMRRLYAKLGIHKKQELFALINSYVE</sequence>
<feature type="transmembrane region" description="Helical" evidence="4">
    <location>
        <begin position="9"/>
        <end position="28"/>
    </location>
</feature>
<reference evidence="6 7" key="1">
    <citation type="journal article" date="2018" name="Elife">
        <title>Discovery and characterization of a prevalent human gut bacterial enzyme sufficient for the inactivation of a family of plant toxins.</title>
        <authorList>
            <person name="Koppel N."/>
            <person name="Bisanz J.E."/>
            <person name="Pandelia M.E."/>
            <person name="Turnbaugh P.J."/>
            <person name="Balskus E.P."/>
        </authorList>
    </citation>
    <scope>NUCLEOTIDE SEQUENCE [LARGE SCALE GENOMIC DNA]</scope>
    <source>
        <strain evidence="6 7">MR1 #12</strain>
    </source>
</reference>
<dbReference type="CDD" id="cd06170">
    <property type="entry name" value="LuxR_C_like"/>
    <property type="match status" value="1"/>
</dbReference>
<evidence type="ECO:0000313" key="6">
    <source>
        <dbReference type="EMBL" id="RDB79506.1"/>
    </source>
</evidence>
<dbReference type="PROSITE" id="PS50043">
    <property type="entry name" value="HTH_LUXR_2"/>
    <property type="match status" value="1"/>
</dbReference>
<dbReference type="GO" id="GO:0003677">
    <property type="term" value="F:DNA binding"/>
    <property type="evidence" value="ECO:0007669"/>
    <property type="project" value="UniProtKB-KW"/>
</dbReference>
<feature type="domain" description="HTH luxR-type" evidence="5">
    <location>
        <begin position="440"/>
        <end position="505"/>
    </location>
</feature>